<keyword evidence="2" id="KW-1185">Reference proteome</keyword>
<evidence type="ECO:0000313" key="1">
    <source>
        <dbReference type="EMBL" id="CAK0895445.1"/>
    </source>
</evidence>
<dbReference type="EMBL" id="CAUYUJ010020039">
    <property type="protein sequence ID" value="CAK0895445.1"/>
    <property type="molecule type" value="Genomic_DNA"/>
</dbReference>
<dbReference type="Proteomes" id="UP001189429">
    <property type="component" value="Unassembled WGS sequence"/>
</dbReference>
<reference evidence="1" key="1">
    <citation type="submission" date="2023-10" db="EMBL/GenBank/DDBJ databases">
        <authorList>
            <person name="Chen Y."/>
            <person name="Shah S."/>
            <person name="Dougan E. K."/>
            <person name="Thang M."/>
            <person name="Chan C."/>
        </authorList>
    </citation>
    <scope>NUCLEOTIDE SEQUENCE [LARGE SCALE GENOMIC DNA]</scope>
</reference>
<comment type="caution">
    <text evidence="1">The sequence shown here is derived from an EMBL/GenBank/DDBJ whole genome shotgun (WGS) entry which is preliminary data.</text>
</comment>
<protein>
    <submittedName>
        <fullName evidence="1">Uncharacterized protein</fullName>
    </submittedName>
</protein>
<accession>A0ABN9X7N9</accession>
<organism evidence="1 2">
    <name type="scientific">Prorocentrum cordatum</name>
    <dbReference type="NCBI Taxonomy" id="2364126"/>
    <lineage>
        <taxon>Eukaryota</taxon>
        <taxon>Sar</taxon>
        <taxon>Alveolata</taxon>
        <taxon>Dinophyceae</taxon>
        <taxon>Prorocentrales</taxon>
        <taxon>Prorocentraceae</taxon>
        <taxon>Prorocentrum</taxon>
    </lineage>
</organism>
<proteinExistence type="predicted"/>
<name>A0ABN9X7N9_9DINO</name>
<evidence type="ECO:0000313" key="2">
    <source>
        <dbReference type="Proteomes" id="UP001189429"/>
    </source>
</evidence>
<sequence length="460" mass="51922">MLWARRAMQRFVRTPMAPIRIAKFIAAALLAPTVLGQKPSYLPVYQMNLSTIIMPCNFTGPTHPFTTVGWGVIDIDNSNWKGTGDSDGWAKASPMDCEERMAKQVQMTKRGSPQTKVWVYRNSIIALPWYSSVRVKLEDPAYAYWFLNFTDPVPSIKQRGNANTTCDFNFDPPRCSMAFHETTHAPGYPDGDGKCAAPGCDVGSIPIGAYFFNPAAANHSVHGQTFTEWFVDEYVFGPDGGGNENISGFFFDDQFLPSGVTESQANLSNLGFTKEEGEEYSAYYRQYMQVVYEEVLKRGKFSWQQMWCAIWQKKGPNHTCRSTPDPLVTKGNCANQLRSLCNASSPQLTGRAMMYQFSGGQTEHLPEFEQDLANFLLVRGEHAWLGHGWKGCSRNYMFPQALNRDYGEPKEICKETAEHSGVFTREWTKASIQMDCNTYTPAIEMKDELSQQELDAYNFL</sequence>
<gene>
    <name evidence="1" type="ORF">PCOR1329_LOCUS74189</name>
</gene>